<comment type="caution">
    <text evidence="1">The sequence shown here is derived from an EMBL/GenBank/DDBJ whole genome shotgun (WGS) entry which is preliminary data.</text>
</comment>
<organism evidence="1 2">
    <name type="scientific">Reticulibacter mediterranei</name>
    <dbReference type="NCBI Taxonomy" id="2778369"/>
    <lineage>
        <taxon>Bacteria</taxon>
        <taxon>Bacillati</taxon>
        <taxon>Chloroflexota</taxon>
        <taxon>Ktedonobacteria</taxon>
        <taxon>Ktedonobacterales</taxon>
        <taxon>Reticulibacteraceae</taxon>
        <taxon>Reticulibacter</taxon>
    </lineage>
</organism>
<dbReference type="PANTHER" id="PTHR35604:SF2">
    <property type="entry name" value="TRANSPOSASE INSH FOR INSERTION SEQUENCE ELEMENT IS5A-RELATED"/>
    <property type="match status" value="1"/>
</dbReference>
<proteinExistence type="predicted"/>
<dbReference type="Proteomes" id="UP000597444">
    <property type="component" value="Unassembled WGS sequence"/>
</dbReference>
<dbReference type="AlphaFoldDB" id="A0A8J3IKQ8"/>
<dbReference type="RefSeq" id="WP_220205010.1">
    <property type="nucleotide sequence ID" value="NZ_BNJK01000001.1"/>
</dbReference>
<name>A0A8J3IKQ8_9CHLR</name>
<dbReference type="PANTHER" id="PTHR35604">
    <property type="entry name" value="TRANSPOSASE INSH FOR INSERTION SEQUENCE ELEMENT IS5A-RELATED"/>
    <property type="match status" value="1"/>
</dbReference>
<reference evidence="1" key="1">
    <citation type="submission" date="2020-10" db="EMBL/GenBank/DDBJ databases">
        <title>Taxonomic study of unclassified bacteria belonging to the class Ktedonobacteria.</title>
        <authorList>
            <person name="Yabe S."/>
            <person name="Wang C.M."/>
            <person name="Zheng Y."/>
            <person name="Sakai Y."/>
            <person name="Cavaletti L."/>
            <person name="Monciardini P."/>
            <person name="Donadio S."/>
        </authorList>
    </citation>
    <scope>NUCLEOTIDE SEQUENCE</scope>
    <source>
        <strain evidence="1">ID150040</strain>
    </source>
</reference>
<sequence>MRPPAWHPPVELSSLEQTFITRIKRAKLFVFLRHHRHELFDDAFQEELAALYAPNLRWHPPTSPGQLALATIVQDYTGVSDDEVRDRNAAGSVLAIGTGLSGY</sequence>
<evidence type="ECO:0000313" key="1">
    <source>
        <dbReference type="EMBL" id="GHO94265.1"/>
    </source>
</evidence>
<protein>
    <submittedName>
        <fullName evidence="1">Uncharacterized protein</fullName>
    </submittedName>
</protein>
<dbReference type="EMBL" id="BNJK01000001">
    <property type="protein sequence ID" value="GHO94265.1"/>
    <property type="molecule type" value="Genomic_DNA"/>
</dbReference>
<keyword evidence="2" id="KW-1185">Reference proteome</keyword>
<evidence type="ECO:0000313" key="2">
    <source>
        <dbReference type="Proteomes" id="UP000597444"/>
    </source>
</evidence>
<gene>
    <name evidence="1" type="ORF">KSF_043130</name>
</gene>
<accession>A0A8J3IKQ8</accession>